<dbReference type="InterPro" id="IPR032640">
    <property type="entry name" value="AMPK1_CBM"/>
</dbReference>
<dbReference type="InterPro" id="IPR013783">
    <property type="entry name" value="Ig-like_fold"/>
</dbReference>
<evidence type="ECO:0000259" key="3">
    <source>
        <dbReference type="Pfam" id="PF16561"/>
    </source>
</evidence>
<protein>
    <recommendedName>
        <fullName evidence="3">AMP-activated protein kinase glycogen-binding domain-containing protein</fullName>
    </recommendedName>
</protein>
<feature type="domain" description="AMP-activated protein kinase glycogen-binding" evidence="3">
    <location>
        <begin position="369"/>
        <end position="458"/>
    </location>
</feature>
<evidence type="ECO:0000256" key="2">
    <source>
        <dbReference type="SAM" id="MobiDB-lite"/>
    </source>
</evidence>
<name>A0A2G5CCX5_AQUCA</name>
<accession>A0A2G5CCX5</accession>
<dbReference type="GO" id="GO:0009507">
    <property type="term" value="C:chloroplast"/>
    <property type="evidence" value="ECO:0007669"/>
    <property type="project" value="UniProtKB-ARBA"/>
</dbReference>
<dbReference type="InterPro" id="IPR014756">
    <property type="entry name" value="Ig_E-set"/>
</dbReference>
<dbReference type="Gene3D" id="2.60.40.10">
    <property type="entry name" value="Immunoglobulins"/>
    <property type="match status" value="1"/>
</dbReference>
<dbReference type="InParanoid" id="A0A2G5CCX5"/>
<dbReference type="CDD" id="cd02859">
    <property type="entry name" value="E_set_AMPKbeta_like_N"/>
    <property type="match status" value="1"/>
</dbReference>
<sequence>MTVFLNNSSISCVQNQCYCSCRVSFKNITNQQFLWETNHLFSSSPKLMISTTKNSRVKTGKKSNAELCTELQEFVSMLGFPQGHVPSFKDLSHHGRKDLAYIVRRRGYKLITELLTKSTKENMSTEKFSAEIQNPDSCQNEIVEGEVQEMSELAEGLFLSSDDSNIDNCFSSENGVSSVASGTEDCRTSKPGTSSFSLEKASKFIKDGELEKIEDHNLEIGQDTSTTNDRDEQEIISDGHYSDNTASEYNGTSVMNASSPTSKLVLPSVTHSDDFSLAEGFNNTLPQNDLDVQASARENDYEINRLKTMLHQKELELYQLKQQIEKEKLALSTLQAKVENEIGKAETIMSAKDEELHTAEESLFGLKEVQIEYWGHGENVEVAGSFNGWHHRIKLDSQPSAMSGSPSELRKSRLWSTVLWLYPGIYEVKFVVDGHWMIDPQRESVTRGTIQNNIIRVDR</sequence>
<evidence type="ECO:0000313" key="5">
    <source>
        <dbReference type="Proteomes" id="UP000230069"/>
    </source>
</evidence>
<dbReference type="SUPFAM" id="SSF81296">
    <property type="entry name" value="E set domains"/>
    <property type="match status" value="1"/>
</dbReference>
<dbReference type="Pfam" id="PF16561">
    <property type="entry name" value="AMPK1_CBM"/>
    <property type="match status" value="1"/>
</dbReference>
<dbReference type="FunCoup" id="A0A2G5CCX5">
    <property type="interactions" value="1246"/>
</dbReference>
<organism evidence="4 5">
    <name type="scientific">Aquilegia coerulea</name>
    <name type="common">Rocky mountain columbine</name>
    <dbReference type="NCBI Taxonomy" id="218851"/>
    <lineage>
        <taxon>Eukaryota</taxon>
        <taxon>Viridiplantae</taxon>
        <taxon>Streptophyta</taxon>
        <taxon>Embryophyta</taxon>
        <taxon>Tracheophyta</taxon>
        <taxon>Spermatophyta</taxon>
        <taxon>Magnoliopsida</taxon>
        <taxon>Ranunculales</taxon>
        <taxon>Ranunculaceae</taxon>
        <taxon>Thalictroideae</taxon>
        <taxon>Aquilegia</taxon>
    </lineage>
</organism>
<feature type="region of interest" description="Disordered" evidence="2">
    <location>
        <begin position="219"/>
        <end position="252"/>
    </location>
</feature>
<proteinExistence type="predicted"/>
<gene>
    <name evidence="4" type="ORF">AQUCO_06200018v1</name>
</gene>
<reference evidence="4 5" key="1">
    <citation type="submission" date="2017-09" db="EMBL/GenBank/DDBJ databases">
        <title>WGS assembly of Aquilegia coerulea Goldsmith.</title>
        <authorList>
            <person name="Hodges S."/>
            <person name="Kramer E."/>
            <person name="Nordborg M."/>
            <person name="Tomkins J."/>
            <person name="Borevitz J."/>
            <person name="Derieg N."/>
            <person name="Yan J."/>
            <person name="Mihaltcheva S."/>
            <person name="Hayes R.D."/>
            <person name="Rokhsar D."/>
        </authorList>
    </citation>
    <scope>NUCLEOTIDE SEQUENCE [LARGE SCALE GENOMIC DNA]</scope>
    <source>
        <strain evidence="5">cv. Goldsmith</strain>
    </source>
</reference>
<evidence type="ECO:0000313" key="4">
    <source>
        <dbReference type="EMBL" id="PIA29141.1"/>
    </source>
</evidence>
<keyword evidence="5" id="KW-1185">Reference proteome</keyword>
<keyword evidence="1" id="KW-0175">Coiled coil</keyword>
<dbReference type="PANTHER" id="PTHR47434">
    <property type="entry name" value="PROTEIN PTST HOMOLOG 3, CHLOROPLASTIC"/>
    <property type="match status" value="1"/>
</dbReference>
<dbReference type="AlphaFoldDB" id="A0A2G5CCX5"/>
<feature type="coiled-coil region" evidence="1">
    <location>
        <begin position="303"/>
        <end position="337"/>
    </location>
</feature>
<feature type="compositionally biased region" description="Polar residues" evidence="2">
    <location>
        <begin position="242"/>
        <end position="252"/>
    </location>
</feature>
<dbReference type="OrthoDB" id="531008at2759"/>
<dbReference type="PANTHER" id="PTHR47434:SF2">
    <property type="entry name" value="PROTEIN PTST HOMOLOG 3, CHLOROPLASTIC"/>
    <property type="match status" value="1"/>
</dbReference>
<evidence type="ECO:0000256" key="1">
    <source>
        <dbReference type="SAM" id="Coils"/>
    </source>
</evidence>
<dbReference type="EMBL" id="KZ305079">
    <property type="protein sequence ID" value="PIA29141.1"/>
    <property type="molecule type" value="Genomic_DNA"/>
</dbReference>
<dbReference type="Proteomes" id="UP000230069">
    <property type="component" value="Unassembled WGS sequence"/>
</dbReference>